<dbReference type="Proteomes" id="UP000324748">
    <property type="component" value="Unassembled WGS sequence"/>
</dbReference>
<gene>
    <name evidence="1" type="ORF">PGT21_011050</name>
</gene>
<proteinExistence type="predicted"/>
<dbReference type="EMBL" id="VSWC01000092">
    <property type="protein sequence ID" value="KAA1090699.1"/>
    <property type="molecule type" value="Genomic_DNA"/>
</dbReference>
<comment type="caution">
    <text evidence="1">The sequence shown here is derived from an EMBL/GenBank/DDBJ whole genome shotgun (WGS) entry which is preliminary data.</text>
</comment>
<organism evidence="1 2">
    <name type="scientific">Puccinia graminis f. sp. tritici</name>
    <dbReference type="NCBI Taxonomy" id="56615"/>
    <lineage>
        <taxon>Eukaryota</taxon>
        <taxon>Fungi</taxon>
        <taxon>Dikarya</taxon>
        <taxon>Basidiomycota</taxon>
        <taxon>Pucciniomycotina</taxon>
        <taxon>Pucciniomycetes</taxon>
        <taxon>Pucciniales</taxon>
        <taxon>Pucciniaceae</taxon>
        <taxon>Puccinia</taxon>
    </lineage>
</organism>
<dbReference type="SMART" id="SM00614">
    <property type="entry name" value="ZnF_BED"/>
    <property type="match status" value="1"/>
</dbReference>
<protein>
    <submittedName>
        <fullName evidence="1">Uncharacterized protein</fullName>
    </submittedName>
</protein>
<keyword evidence="2" id="KW-1185">Reference proteome</keyword>
<evidence type="ECO:0000313" key="2">
    <source>
        <dbReference type="Proteomes" id="UP000324748"/>
    </source>
</evidence>
<reference evidence="1 2" key="1">
    <citation type="submission" date="2019-05" db="EMBL/GenBank/DDBJ databases">
        <title>Emergence of the Ug99 lineage of the wheat stem rust pathogen through somatic hybridization.</title>
        <authorList>
            <person name="Li F."/>
            <person name="Upadhyaya N.M."/>
            <person name="Sperschneider J."/>
            <person name="Matny O."/>
            <person name="Nguyen-Phuc H."/>
            <person name="Mago R."/>
            <person name="Raley C."/>
            <person name="Miller M.E."/>
            <person name="Silverstein K.A.T."/>
            <person name="Henningsen E."/>
            <person name="Hirsch C.D."/>
            <person name="Visser B."/>
            <person name="Pretorius Z.A."/>
            <person name="Steffenson B.J."/>
            <person name="Schwessinger B."/>
            <person name="Dodds P.N."/>
            <person name="Figueroa M."/>
        </authorList>
    </citation>
    <scope>NUCLEOTIDE SEQUENCE [LARGE SCALE GENOMIC DNA]</scope>
    <source>
        <strain evidence="1">21-0</strain>
    </source>
</reference>
<evidence type="ECO:0000313" key="1">
    <source>
        <dbReference type="EMBL" id="KAA1090699.1"/>
    </source>
</evidence>
<accession>A0A5B0NRZ4</accession>
<name>A0A5B0NRZ4_PUCGR</name>
<sequence>MKRKQRPPTPPPKGQIHEVIDLEEEEIESSQGEKVSGSGKRSWVWNHFKEDEGSNGNQAICQVVTKKGNICGKPLKKDKSGSTKTFHAHLFSFHRLVDPNLSKKTKTKHMDLKKWAKSGTLEPKASFNFFMKYMSTCTNHFLLYNM</sequence>
<dbReference type="AlphaFoldDB" id="A0A5B0NRZ4"/>
<dbReference type="OrthoDB" id="2505777at2759"/>